<dbReference type="InterPro" id="IPR042099">
    <property type="entry name" value="ANL_N_sf"/>
</dbReference>
<dbReference type="Gene3D" id="3.40.50.12780">
    <property type="entry name" value="N-terminal domain of ligase-like"/>
    <property type="match status" value="1"/>
</dbReference>
<dbReference type="Proteomes" id="UP000663444">
    <property type="component" value="Chromosome"/>
</dbReference>
<evidence type="ECO:0000256" key="1">
    <source>
        <dbReference type="ARBA" id="ARBA00004170"/>
    </source>
</evidence>
<dbReference type="Pfam" id="PF13193">
    <property type="entry name" value="AMP-binding_C"/>
    <property type="match status" value="1"/>
</dbReference>
<evidence type="ECO:0000313" key="9">
    <source>
        <dbReference type="EMBL" id="QRJ64755.1"/>
    </source>
</evidence>
<evidence type="ECO:0000256" key="4">
    <source>
        <dbReference type="ARBA" id="ARBA00026121"/>
    </source>
</evidence>
<keyword evidence="3" id="KW-0436">Ligase</keyword>
<sequence length="450" mass="47871">MDDARLYPLTGHGDPAATIAWRRDGPVSVARFLADVHRLAALLPAGGHLLNLCQDRYRFMVGLAAGLVAGRISLQPSSQAPETVRQLLAFAPDTACLHDDADAPAGLPCLRYPDEAAASDAPFAMPQIPGDRIAAYVFTSGSTGAPVPHAKHWGALVRNARAEAERLGLGRQGHAIVGTVPAQHMYGFESTVLLALHGNCAAWSGRPFYPADIAAALAAVPRPRLLVTTPFHLRALLDAGLDLPPIDQLLSATAPLSEALARAAEARCAAPLNEIYGCTETGQIASRRTVDGPRWRLLPGVALDLDGDLAHASGGHVEGRVALADLIEPLDREHFLLHGRSADLINIAGKRSSLAYLNHQLAAIAGVADGAFYLPDEEAADGVTRLAAFVVAPTLTRRELLAALRQRIDPIFLPRPLVLLDRLPRNATGKLPRDALQALFALHREGRGDD</sequence>
<comment type="pathway">
    <text evidence="2">Lipid metabolism; fatty acid beta-oxidation.</text>
</comment>
<dbReference type="GO" id="GO:0004467">
    <property type="term" value="F:long-chain fatty acid-CoA ligase activity"/>
    <property type="evidence" value="ECO:0007669"/>
    <property type="project" value="UniProtKB-EC"/>
</dbReference>
<evidence type="ECO:0000259" key="8">
    <source>
        <dbReference type="Pfam" id="PF13193"/>
    </source>
</evidence>
<organism evidence="9 10">
    <name type="scientific">Azospira restricta</name>
    <dbReference type="NCBI Taxonomy" id="404405"/>
    <lineage>
        <taxon>Bacteria</taxon>
        <taxon>Pseudomonadati</taxon>
        <taxon>Pseudomonadota</taxon>
        <taxon>Betaproteobacteria</taxon>
        <taxon>Rhodocyclales</taxon>
        <taxon>Rhodocyclaceae</taxon>
        <taxon>Azospira</taxon>
    </lineage>
</organism>
<dbReference type="InterPro" id="IPR045851">
    <property type="entry name" value="AMP-bd_C_sf"/>
</dbReference>
<dbReference type="InterPro" id="IPR000873">
    <property type="entry name" value="AMP-dep_synth/lig_dom"/>
</dbReference>
<dbReference type="AlphaFoldDB" id="A0A974Y4R2"/>
<dbReference type="SUPFAM" id="SSF56801">
    <property type="entry name" value="Acetyl-CoA synthetase-like"/>
    <property type="match status" value="1"/>
</dbReference>
<feature type="domain" description="AMP-binding enzyme C-terminal" evidence="8">
    <location>
        <begin position="365"/>
        <end position="430"/>
    </location>
</feature>
<dbReference type="GO" id="GO:0016020">
    <property type="term" value="C:membrane"/>
    <property type="evidence" value="ECO:0007669"/>
    <property type="project" value="UniProtKB-SubCell"/>
</dbReference>
<name>A0A974Y4R2_9RHOO</name>
<gene>
    <name evidence="9" type="ORF">IWH25_05240</name>
</gene>
<dbReference type="Pfam" id="PF00501">
    <property type="entry name" value="AMP-binding"/>
    <property type="match status" value="1"/>
</dbReference>
<evidence type="ECO:0000313" key="10">
    <source>
        <dbReference type="Proteomes" id="UP000663444"/>
    </source>
</evidence>
<evidence type="ECO:0000256" key="6">
    <source>
        <dbReference type="ARBA" id="ARBA00042773"/>
    </source>
</evidence>
<dbReference type="Gene3D" id="3.30.300.30">
    <property type="match status" value="1"/>
</dbReference>
<reference evidence="9" key="1">
    <citation type="submission" date="2020-11" db="EMBL/GenBank/DDBJ databases">
        <title>Azospira restricta DSM 18626 genome sequence.</title>
        <authorList>
            <person name="Moe W.M."/>
        </authorList>
    </citation>
    <scope>NUCLEOTIDE SEQUENCE</scope>
    <source>
        <strain evidence="9">DSM 18626</strain>
    </source>
</reference>
<dbReference type="InterPro" id="IPR050237">
    <property type="entry name" value="ATP-dep_AMP-bd_enzyme"/>
</dbReference>
<evidence type="ECO:0000259" key="7">
    <source>
        <dbReference type="Pfam" id="PF00501"/>
    </source>
</evidence>
<dbReference type="PANTHER" id="PTHR43767">
    <property type="entry name" value="LONG-CHAIN-FATTY-ACID--COA LIGASE"/>
    <property type="match status" value="1"/>
</dbReference>
<feature type="domain" description="AMP-dependent synthetase/ligase" evidence="7">
    <location>
        <begin position="112"/>
        <end position="294"/>
    </location>
</feature>
<dbReference type="PANTHER" id="PTHR43767:SF8">
    <property type="entry name" value="LONG-CHAIN-FATTY-ACID--COA LIGASE"/>
    <property type="match status" value="1"/>
</dbReference>
<evidence type="ECO:0000256" key="3">
    <source>
        <dbReference type="ARBA" id="ARBA00022598"/>
    </source>
</evidence>
<evidence type="ECO:0000256" key="2">
    <source>
        <dbReference type="ARBA" id="ARBA00005005"/>
    </source>
</evidence>
<dbReference type="KEGG" id="ares:IWH25_05240"/>
<dbReference type="InterPro" id="IPR025110">
    <property type="entry name" value="AMP-bd_C"/>
</dbReference>
<dbReference type="EMBL" id="CP064781">
    <property type="protein sequence ID" value="QRJ64755.1"/>
    <property type="molecule type" value="Genomic_DNA"/>
</dbReference>
<protein>
    <recommendedName>
        <fullName evidence="5">Long-chain-fatty-acid--CoA ligase</fullName>
        <ecNumber evidence="4">6.2.1.3</ecNumber>
    </recommendedName>
    <alternativeName>
        <fullName evidence="6">Long-chain acyl-CoA synthetase</fullName>
    </alternativeName>
</protein>
<comment type="subcellular location">
    <subcellularLocation>
        <location evidence="1">Membrane</location>
        <topology evidence="1">Peripheral membrane protein</topology>
    </subcellularLocation>
</comment>
<keyword evidence="10" id="KW-1185">Reference proteome</keyword>
<proteinExistence type="predicted"/>
<dbReference type="RefSeq" id="WP_203388282.1">
    <property type="nucleotide sequence ID" value="NZ_CP064781.1"/>
</dbReference>
<dbReference type="EC" id="6.2.1.3" evidence="4"/>
<evidence type="ECO:0000256" key="5">
    <source>
        <dbReference type="ARBA" id="ARBA00039545"/>
    </source>
</evidence>
<accession>A0A974Y4R2</accession>